<gene>
    <name evidence="5" type="ORF">HMPREF9193_00832</name>
</gene>
<keyword evidence="2 5" id="KW-0378">Hydrolase</keyword>
<dbReference type="CDD" id="cd06565">
    <property type="entry name" value="GH20_GcnA-like"/>
    <property type="match status" value="1"/>
</dbReference>
<sequence length="644" mass="74855">MHSTIKPLKFNTAHLDNTTAQGVAEFEKDFPIKVDAAGIPVVFKKTASSVIAVSFKNGLCEIEADCSPHFYFALSELVLKSQMLDEKQLYSNYKTQKCLEFRLQHFFTKNGLMLDLSRNAAAHVPMLKRLIRQTAFMGHTWFMLYMEDMYEVENEPYFGALRGRYSVTDLQEIDRYAHLFGIQAVPCIQTLAHINQFFMWDAAAHAYKDIDDVLNVGSIKVKQLLERMIASLRKAFSTDTIHIGMDEAYNLGRGRYLDEQGLKSKPHIMLEHLDFMKKLCKKYDFKPIIWDDMFFMHYSNIENDPDFSIPDDVGLMYWDYYSCSCEHYTERIKQRRAIAAQTMFAGGAWRWTGYIPHHKKTLTSSIAALTACRQENIKEVIVTSWGDDGSEAPLYTCMFGAVLYAYLDRHAEYVQKEFSQYLRLYTGIGFDEWMRQGESDLFEGCTEQNYDITPSKYLLYQDPLGSKFLYYIKTLSTDMNAVYLKLEKAFTEDAAHTACPLQKHIAEFYALMMRTLYYKWHLPLDIWEAYKQGDKQALKALIETKIQPLHKVLTDTAKARRRIWHDECNAFGSEVLDHRFGAMLMRLEVTQEVIGDYVQGTIDKIDELEEERLDPCPELDKTLEPQAVHYNRALRIMSACRETW</sequence>
<dbReference type="InterPro" id="IPR015883">
    <property type="entry name" value="Glyco_hydro_20_cat"/>
</dbReference>
<evidence type="ECO:0000256" key="2">
    <source>
        <dbReference type="ARBA" id="ARBA00022801"/>
    </source>
</evidence>
<dbReference type="Pfam" id="PF00728">
    <property type="entry name" value="Glyco_hydro_20"/>
    <property type="match status" value="1"/>
</dbReference>
<accession>A0ABN0NZW4</accession>
<dbReference type="Gene3D" id="1.20.120.670">
    <property type="entry name" value="N-acetyl-b-d-glucoasminidase"/>
    <property type="match status" value="1"/>
</dbReference>
<dbReference type="InterPro" id="IPR017853">
    <property type="entry name" value="GH"/>
</dbReference>
<dbReference type="GO" id="GO:0016787">
    <property type="term" value="F:hydrolase activity"/>
    <property type="evidence" value="ECO:0007669"/>
    <property type="project" value="UniProtKB-KW"/>
</dbReference>
<evidence type="ECO:0000259" key="4">
    <source>
        <dbReference type="Pfam" id="PF18088"/>
    </source>
</evidence>
<dbReference type="RefSeq" id="WP_021687050.1">
    <property type="nucleotide sequence ID" value="NZ_KI260564.1"/>
</dbReference>
<dbReference type="Proteomes" id="UP000016649">
    <property type="component" value="Unassembled WGS sequence"/>
</dbReference>
<evidence type="ECO:0000313" key="5">
    <source>
        <dbReference type="EMBL" id="ERJ93543.1"/>
    </source>
</evidence>
<dbReference type="InterPro" id="IPR041063">
    <property type="entry name" value="Glyco_H_20C_C"/>
</dbReference>
<dbReference type="InterPro" id="IPR038901">
    <property type="entry name" value="HEXDC-like"/>
</dbReference>
<dbReference type="Gene3D" id="3.20.20.80">
    <property type="entry name" value="Glycosidases"/>
    <property type="match status" value="1"/>
</dbReference>
<feature type="domain" description="Glycoside hydrolase family 20 catalytic" evidence="3">
    <location>
        <begin position="160"/>
        <end position="322"/>
    </location>
</feature>
<dbReference type="EMBL" id="AWVH01000024">
    <property type="protein sequence ID" value="ERJ93543.1"/>
    <property type="molecule type" value="Genomic_DNA"/>
</dbReference>
<evidence type="ECO:0000259" key="3">
    <source>
        <dbReference type="Pfam" id="PF00728"/>
    </source>
</evidence>
<name>A0ABN0NZW4_TRELE</name>
<dbReference type="PANTHER" id="PTHR21040:SF8">
    <property type="entry name" value="BCDNA.GH04120"/>
    <property type="match status" value="1"/>
</dbReference>
<comment type="caution">
    <text evidence="5">The sequence shown here is derived from an EMBL/GenBank/DDBJ whole genome shotgun (WGS) entry which is preliminary data.</text>
</comment>
<keyword evidence="6" id="KW-1185">Reference proteome</keyword>
<reference evidence="5 6" key="1">
    <citation type="submission" date="2013-08" db="EMBL/GenBank/DDBJ databases">
        <authorList>
            <person name="Weinstock G."/>
            <person name="Sodergren E."/>
            <person name="Wylie T."/>
            <person name="Fulton L."/>
            <person name="Fulton R."/>
            <person name="Fronick C."/>
            <person name="O'Laughlin M."/>
            <person name="Godfrey J."/>
            <person name="Miner T."/>
            <person name="Herter B."/>
            <person name="Appelbaum E."/>
            <person name="Cordes M."/>
            <person name="Lek S."/>
            <person name="Wollam A."/>
            <person name="Pepin K.H."/>
            <person name="Palsikar V.B."/>
            <person name="Mitreva M."/>
            <person name="Wilson R.K."/>
        </authorList>
    </citation>
    <scope>NUCLEOTIDE SEQUENCE [LARGE SCALE GENOMIC DNA]</scope>
    <source>
        <strain evidence="5 6">ATCC 700332</strain>
    </source>
</reference>
<dbReference type="Pfam" id="PF18088">
    <property type="entry name" value="Glyco_H_20C_C"/>
    <property type="match status" value="1"/>
</dbReference>
<evidence type="ECO:0000256" key="1">
    <source>
        <dbReference type="ARBA" id="ARBA00006285"/>
    </source>
</evidence>
<proteinExistence type="inferred from homology"/>
<feature type="domain" description="Glycoside Hydrolase 20C C-terminal" evidence="4">
    <location>
        <begin position="431"/>
        <end position="614"/>
    </location>
</feature>
<dbReference type="SUPFAM" id="SSF51445">
    <property type="entry name" value="(Trans)glycosidases"/>
    <property type="match status" value="1"/>
</dbReference>
<evidence type="ECO:0000313" key="6">
    <source>
        <dbReference type="Proteomes" id="UP000016649"/>
    </source>
</evidence>
<dbReference type="PANTHER" id="PTHR21040">
    <property type="entry name" value="BCDNA.GH04120"/>
    <property type="match status" value="1"/>
</dbReference>
<organism evidence="5 6">
    <name type="scientific">Treponema lecithinolyticum ATCC 700332</name>
    <dbReference type="NCBI Taxonomy" id="1321815"/>
    <lineage>
        <taxon>Bacteria</taxon>
        <taxon>Pseudomonadati</taxon>
        <taxon>Spirochaetota</taxon>
        <taxon>Spirochaetia</taxon>
        <taxon>Spirochaetales</taxon>
        <taxon>Treponemataceae</taxon>
        <taxon>Treponema</taxon>
    </lineage>
</organism>
<protein>
    <submittedName>
        <fullName evidence="5">Glycosyl hydrolase family 20, catalytic domain protein</fullName>
    </submittedName>
</protein>
<comment type="similarity">
    <text evidence="1">Belongs to the glycosyl hydrolase 20 family.</text>
</comment>